<dbReference type="InParanoid" id="A0A401H065"/>
<reference evidence="3 4" key="1">
    <citation type="journal article" date="2018" name="Sci. Rep.">
        <title>Genome sequence of the cauliflower mushroom Sparassis crispa (Hanabiratake) and its association with beneficial usage.</title>
        <authorList>
            <person name="Kiyama R."/>
            <person name="Furutani Y."/>
            <person name="Kawaguchi K."/>
            <person name="Nakanishi T."/>
        </authorList>
    </citation>
    <scope>NUCLEOTIDE SEQUENCE [LARGE SCALE GENOMIC DNA]</scope>
</reference>
<dbReference type="CDD" id="cd00118">
    <property type="entry name" value="LysM"/>
    <property type="match status" value="1"/>
</dbReference>
<organism evidence="3 4">
    <name type="scientific">Sparassis crispa</name>
    <dbReference type="NCBI Taxonomy" id="139825"/>
    <lineage>
        <taxon>Eukaryota</taxon>
        <taxon>Fungi</taxon>
        <taxon>Dikarya</taxon>
        <taxon>Basidiomycota</taxon>
        <taxon>Agaricomycotina</taxon>
        <taxon>Agaricomycetes</taxon>
        <taxon>Polyporales</taxon>
        <taxon>Sparassidaceae</taxon>
        <taxon>Sparassis</taxon>
    </lineage>
</organism>
<sequence length="379" mass="42044">MSFKSMNRPVLDRATALCLACSSSLPPRKAISSSPSSIIGGDEIFITPCCGRPICPACLSANPRLSRYNPCLRCLGGMDAVNSRSLVSSKATSEPRYGYSAHTIKNVDGAVRDEDVFTLGDDDADDIDDEPEGIVTPPPPYEETSVPDCPLETLSSNPSGSRRSSASADHPALDSAEVAESSTPARYYIKPSDTLLGIALKFDVDAHAVCRLNGLPPSTIRTTPHLLHTRSFLTLPPSARNTNMVRGFNSQREDEEHVARRVRAHAELRFRALTKEDDPRVARAYVAIADLRDPLDDSEFKLNADHCDDASWKKIGPEPSAELETLEERAVDQYYDDDEWEQRERREGRQVVLPKFPLEDRPRVGQVVDPSRIAWWQWL</sequence>
<keyword evidence="4" id="KW-1185">Reference proteome</keyword>
<dbReference type="Pfam" id="PF01476">
    <property type="entry name" value="LysM"/>
    <property type="match status" value="1"/>
</dbReference>
<feature type="compositionally biased region" description="Acidic residues" evidence="1">
    <location>
        <begin position="120"/>
        <end position="132"/>
    </location>
</feature>
<protein>
    <recommendedName>
        <fullName evidence="2">LysM domain-containing protein</fullName>
    </recommendedName>
</protein>
<dbReference type="InterPro" id="IPR018392">
    <property type="entry name" value="LysM"/>
</dbReference>
<feature type="region of interest" description="Disordered" evidence="1">
    <location>
        <begin position="119"/>
        <end position="181"/>
    </location>
</feature>
<comment type="caution">
    <text evidence="3">The sequence shown here is derived from an EMBL/GenBank/DDBJ whole genome shotgun (WGS) entry which is preliminary data.</text>
</comment>
<dbReference type="EMBL" id="BFAD01000012">
    <property type="protein sequence ID" value="GBE87790.1"/>
    <property type="molecule type" value="Genomic_DNA"/>
</dbReference>
<proteinExistence type="predicted"/>
<evidence type="ECO:0000256" key="1">
    <source>
        <dbReference type="SAM" id="MobiDB-lite"/>
    </source>
</evidence>
<dbReference type="Gene3D" id="3.10.350.10">
    <property type="entry name" value="LysM domain"/>
    <property type="match status" value="1"/>
</dbReference>
<dbReference type="OrthoDB" id="2107166at2759"/>
<name>A0A401H065_9APHY</name>
<dbReference type="InterPro" id="IPR036779">
    <property type="entry name" value="LysM_dom_sf"/>
</dbReference>
<dbReference type="AlphaFoldDB" id="A0A401H065"/>
<dbReference type="SUPFAM" id="SSF54106">
    <property type="entry name" value="LysM domain"/>
    <property type="match status" value="1"/>
</dbReference>
<feature type="compositionally biased region" description="Low complexity" evidence="1">
    <location>
        <begin position="155"/>
        <end position="168"/>
    </location>
</feature>
<dbReference type="GeneID" id="38784707"/>
<evidence type="ECO:0000313" key="3">
    <source>
        <dbReference type="EMBL" id="GBE87790.1"/>
    </source>
</evidence>
<evidence type="ECO:0000259" key="2">
    <source>
        <dbReference type="Pfam" id="PF01476"/>
    </source>
</evidence>
<evidence type="ECO:0000313" key="4">
    <source>
        <dbReference type="Proteomes" id="UP000287166"/>
    </source>
</evidence>
<dbReference type="Proteomes" id="UP000287166">
    <property type="component" value="Unassembled WGS sequence"/>
</dbReference>
<dbReference type="RefSeq" id="XP_027618703.1">
    <property type="nucleotide sequence ID" value="XM_027762902.1"/>
</dbReference>
<accession>A0A401H065</accession>
<feature type="domain" description="LysM" evidence="2">
    <location>
        <begin position="187"/>
        <end position="221"/>
    </location>
</feature>
<gene>
    <name evidence="3" type="ORF">SCP_1200140</name>
</gene>